<dbReference type="OrthoDB" id="9446342at2759"/>
<dbReference type="GO" id="GO:0005092">
    <property type="term" value="F:GDP-dissociation inhibitor activity"/>
    <property type="evidence" value="ECO:0007669"/>
    <property type="project" value="InterPro"/>
</dbReference>
<accession>A0A7J7NMV6</accession>
<dbReference type="GO" id="GO:0007264">
    <property type="term" value="P:small GTPase-mediated signal transduction"/>
    <property type="evidence" value="ECO:0007669"/>
    <property type="project" value="InterPro"/>
</dbReference>
<dbReference type="GO" id="GO:0005829">
    <property type="term" value="C:cytosol"/>
    <property type="evidence" value="ECO:0007669"/>
    <property type="project" value="TreeGrafter"/>
</dbReference>
<dbReference type="GO" id="GO:0016192">
    <property type="term" value="P:vesicle-mediated transport"/>
    <property type="evidence" value="ECO:0007669"/>
    <property type="project" value="TreeGrafter"/>
</dbReference>
<dbReference type="InterPro" id="IPR018203">
    <property type="entry name" value="GDP_dissociation_inhibitor"/>
</dbReference>
<reference evidence="1 2" key="1">
    <citation type="journal article" date="2020" name="IScience">
        <title>Genome Sequencing of the Endangered Kingdonia uniflora (Circaeasteraceae, Ranunculales) Reveals Potential Mechanisms of Evolutionary Specialization.</title>
        <authorList>
            <person name="Sun Y."/>
            <person name="Deng T."/>
            <person name="Zhang A."/>
            <person name="Moore M.J."/>
            <person name="Landis J.B."/>
            <person name="Lin N."/>
            <person name="Zhang H."/>
            <person name="Zhang X."/>
            <person name="Huang J."/>
            <person name="Zhang X."/>
            <person name="Sun H."/>
            <person name="Wang H."/>
        </authorList>
    </citation>
    <scope>NUCLEOTIDE SEQUENCE [LARGE SCALE GENOMIC DNA]</scope>
    <source>
        <strain evidence="1">TB1705</strain>
        <tissue evidence="1">Leaf</tissue>
    </source>
</reference>
<gene>
    <name evidence="1" type="ORF">GIB67_004975</name>
</gene>
<dbReference type="Gene3D" id="1.10.405.10">
    <property type="entry name" value="Guanine Nucleotide Dissociation Inhibitor, domain 1"/>
    <property type="match status" value="1"/>
</dbReference>
<proteinExistence type="predicted"/>
<protein>
    <submittedName>
        <fullName evidence="1">Uncharacterized protein</fullName>
    </submittedName>
</protein>
<comment type="caution">
    <text evidence="1">The sequence shown here is derived from an EMBL/GenBank/DDBJ whole genome shotgun (WGS) entry which is preliminary data.</text>
</comment>
<dbReference type="Gene3D" id="3.30.519.10">
    <property type="entry name" value="Guanine Nucleotide Dissociation Inhibitor, domain 2"/>
    <property type="match status" value="1"/>
</dbReference>
<name>A0A7J7NMV6_9MAGN</name>
<evidence type="ECO:0000313" key="2">
    <source>
        <dbReference type="Proteomes" id="UP000541444"/>
    </source>
</evidence>
<evidence type="ECO:0000313" key="1">
    <source>
        <dbReference type="EMBL" id="KAF6168423.1"/>
    </source>
</evidence>
<dbReference type="Proteomes" id="UP000541444">
    <property type="component" value="Unassembled WGS sequence"/>
</dbReference>
<dbReference type="GO" id="GO:0005634">
    <property type="term" value="C:nucleus"/>
    <property type="evidence" value="ECO:0007669"/>
    <property type="project" value="TreeGrafter"/>
</dbReference>
<dbReference type="Pfam" id="PF00996">
    <property type="entry name" value="GDI"/>
    <property type="match status" value="1"/>
</dbReference>
<organism evidence="1 2">
    <name type="scientific">Kingdonia uniflora</name>
    <dbReference type="NCBI Taxonomy" id="39325"/>
    <lineage>
        <taxon>Eukaryota</taxon>
        <taxon>Viridiplantae</taxon>
        <taxon>Streptophyta</taxon>
        <taxon>Embryophyta</taxon>
        <taxon>Tracheophyta</taxon>
        <taxon>Spermatophyta</taxon>
        <taxon>Magnoliopsida</taxon>
        <taxon>Ranunculales</taxon>
        <taxon>Circaeasteraceae</taxon>
        <taxon>Kingdonia</taxon>
    </lineage>
</organism>
<dbReference type="GO" id="GO:0005968">
    <property type="term" value="C:Rab-protein geranylgeranyltransferase complex"/>
    <property type="evidence" value="ECO:0007669"/>
    <property type="project" value="TreeGrafter"/>
</dbReference>
<dbReference type="EMBL" id="JACGCM010000696">
    <property type="protein sequence ID" value="KAF6168423.1"/>
    <property type="molecule type" value="Genomic_DNA"/>
</dbReference>
<dbReference type="PANTHER" id="PTHR11787">
    <property type="entry name" value="RAB GDP-DISSOCIATION INHIBITOR"/>
    <property type="match status" value="1"/>
</dbReference>
<sequence>MGDILLKSGTTHHIEFKGVDASFIYGGGGDDKLMIVPESRSVIFKSSIITSKEKRQLMSFFKIVEEHLRELDAMPASNEDMMLRTISDDDLESPFIDFLTNKGLPSNIKSIMLYAIAMAHYDHETSLHLKNLVIKAKDGMQGLALYHMSLGRSTNRFTAKVNEHKRFAGVLLSKVMSLSFTVPLSSVFSSMQDVREKALRVPGGAYLFGTFQLCVCDAVVQGKESLHDAMNALTHPLSRNYGSSATMESGCVDKARPNLLWSAIYAQELTKGSSEVIIRCPTQDGLQIYIRFDCQIVPWDQSRWRILSRDNAESMENDE</sequence>
<keyword evidence="2" id="KW-1185">Reference proteome</keyword>
<dbReference type="PANTHER" id="PTHR11787:SF4">
    <property type="entry name" value="CHM, RAB ESCORT PROTEIN 1"/>
    <property type="match status" value="1"/>
</dbReference>
<dbReference type="AlphaFoldDB" id="A0A7J7NMV6"/>